<dbReference type="InterPro" id="IPR049874">
    <property type="entry name" value="ROK_cs"/>
</dbReference>
<gene>
    <name evidence="4" type="ORF">CR203_20305</name>
</gene>
<dbReference type="PANTHER" id="PTHR18964">
    <property type="entry name" value="ROK (REPRESSOR, ORF, KINASE) FAMILY"/>
    <property type="match status" value="1"/>
</dbReference>
<name>A0A3A9KDL7_9BACI</name>
<dbReference type="Gene3D" id="1.10.10.10">
    <property type="entry name" value="Winged helix-like DNA-binding domain superfamily/Winged helix DNA-binding domain"/>
    <property type="match status" value="1"/>
</dbReference>
<dbReference type="InterPro" id="IPR036390">
    <property type="entry name" value="WH_DNA-bd_sf"/>
</dbReference>
<dbReference type="AlphaFoldDB" id="A0A3A9KDL7"/>
<dbReference type="InterPro" id="IPR000600">
    <property type="entry name" value="ROK"/>
</dbReference>
<evidence type="ECO:0000313" key="5">
    <source>
        <dbReference type="Proteomes" id="UP000281498"/>
    </source>
</evidence>
<dbReference type="Gene3D" id="3.30.420.40">
    <property type="match status" value="2"/>
</dbReference>
<dbReference type="SUPFAM" id="SSF46785">
    <property type="entry name" value="Winged helix' DNA-binding domain"/>
    <property type="match status" value="1"/>
</dbReference>
<keyword evidence="3" id="KW-0859">Xylose metabolism</keyword>
<protein>
    <submittedName>
        <fullName evidence="4">ROK family transcriptional regulator</fullName>
    </submittedName>
</protein>
<dbReference type="SUPFAM" id="SSF53067">
    <property type="entry name" value="Actin-like ATPase domain"/>
    <property type="match status" value="1"/>
</dbReference>
<comment type="similarity">
    <text evidence="2">Belongs to the ROK (NagC/XylR) family.</text>
</comment>
<organism evidence="4 5">
    <name type="scientific">Salipaludibacillus neizhouensis</name>
    <dbReference type="NCBI Taxonomy" id="885475"/>
    <lineage>
        <taxon>Bacteria</taxon>
        <taxon>Bacillati</taxon>
        <taxon>Bacillota</taxon>
        <taxon>Bacilli</taxon>
        <taxon>Bacillales</taxon>
        <taxon>Bacillaceae</taxon>
    </lineage>
</organism>
<dbReference type="Pfam" id="PF00480">
    <property type="entry name" value="ROK"/>
    <property type="match status" value="1"/>
</dbReference>
<accession>A0A3A9KDL7</accession>
<keyword evidence="3" id="KW-0119">Carbohydrate metabolism</keyword>
<dbReference type="EMBL" id="PDOE01000015">
    <property type="protein sequence ID" value="RKL65545.1"/>
    <property type="molecule type" value="Genomic_DNA"/>
</dbReference>
<proteinExistence type="inferred from homology"/>
<dbReference type="PROSITE" id="PS01125">
    <property type="entry name" value="ROK"/>
    <property type="match status" value="1"/>
</dbReference>
<comment type="function">
    <text evidence="1">Transcriptional repressor of xylose-utilizing enzymes.</text>
</comment>
<evidence type="ECO:0000256" key="2">
    <source>
        <dbReference type="ARBA" id="ARBA00006479"/>
    </source>
</evidence>
<evidence type="ECO:0000256" key="3">
    <source>
        <dbReference type="ARBA" id="ARBA00022629"/>
    </source>
</evidence>
<keyword evidence="5" id="KW-1185">Reference proteome</keyword>
<reference evidence="4 5" key="1">
    <citation type="submission" date="2017-10" db="EMBL/GenBank/DDBJ databases">
        <title>Bacillus sp. nov., a halophilic bacterium isolated from a Keqin Lake.</title>
        <authorList>
            <person name="Wang H."/>
        </authorList>
    </citation>
    <scope>NUCLEOTIDE SEQUENCE [LARGE SCALE GENOMIC DNA]</scope>
    <source>
        <strain evidence="4 5">KCTC 13187</strain>
    </source>
</reference>
<dbReference type="Proteomes" id="UP000281498">
    <property type="component" value="Unassembled WGS sequence"/>
</dbReference>
<dbReference type="GO" id="GO:0042732">
    <property type="term" value="P:D-xylose metabolic process"/>
    <property type="evidence" value="ECO:0007669"/>
    <property type="project" value="UniProtKB-KW"/>
</dbReference>
<dbReference type="InterPro" id="IPR036388">
    <property type="entry name" value="WH-like_DNA-bd_sf"/>
</dbReference>
<dbReference type="CDD" id="cd24077">
    <property type="entry name" value="ASKHA_ATPase_ROK_SaXylR-like"/>
    <property type="match status" value="1"/>
</dbReference>
<dbReference type="RefSeq" id="WP_110937178.1">
    <property type="nucleotide sequence ID" value="NZ_KZ614146.1"/>
</dbReference>
<dbReference type="InterPro" id="IPR043129">
    <property type="entry name" value="ATPase_NBD"/>
</dbReference>
<comment type="caution">
    <text evidence="4">The sequence shown here is derived from an EMBL/GenBank/DDBJ whole genome shotgun (WGS) entry which is preliminary data.</text>
</comment>
<evidence type="ECO:0000256" key="1">
    <source>
        <dbReference type="ARBA" id="ARBA00002486"/>
    </source>
</evidence>
<dbReference type="OrthoDB" id="9796533at2"/>
<dbReference type="PANTHER" id="PTHR18964:SF149">
    <property type="entry name" value="BIFUNCTIONAL UDP-N-ACETYLGLUCOSAMINE 2-EPIMERASE_N-ACETYLMANNOSAMINE KINASE"/>
    <property type="match status" value="1"/>
</dbReference>
<evidence type="ECO:0000313" key="4">
    <source>
        <dbReference type="EMBL" id="RKL65545.1"/>
    </source>
</evidence>
<sequence length="389" mass="43958">MNTGDATYIKKMNRLILIEELIQHMTLSRSELSRKTGLNKATVSAQVQELLDDDLFIEKVAGETTSRGRKPIILEINGQAGYSVGIDIDEKKFFFIFSDLKGRVLHRDEKPLENTQLSLVSSEIIEILQPLIQKYNDLYSPHCLVGIGIGVHGIVNRKNEIVYTPKEKWTKENIAQYFEEAFNVDTHVDNNANLSVFAEQVYSEYISDLFCVTLYTGIGLGIIKNHEIYRGFQGFAGEIGHMIIETNGAQCTCGNLGCWELYASDKALKKKLASVYPLYSDHERLQKMFDHGGENQYMDEYLHYLAVGLNNIINIFNPEKLILNSPFLNAHPELITKVEGKLQSKFNNYKEIRVSILGNKACAIGASALALKKFLGVSTLIHANYHYHI</sequence>